<proteinExistence type="predicted"/>
<protein>
    <submittedName>
        <fullName evidence="2">GNAT family N-acetyltransferase</fullName>
    </submittedName>
</protein>
<dbReference type="PROSITE" id="PS51186">
    <property type="entry name" value="GNAT"/>
    <property type="match status" value="1"/>
</dbReference>
<organism evidence="2 3">
    <name type="scientific">Rahnella perminowiae</name>
    <dbReference type="NCBI Taxonomy" id="2816244"/>
    <lineage>
        <taxon>Bacteria</taxon>
        <taxon>Pseudomonadati</taxon>
        <taxon>Pseudomonadota</taxon>
        <taxon>Gammaproteobacteria</taxon>
        <taxon>Enterobacterales</taxon>
        <taxon>Yersiniaceae</taxon>
        <taxon>Rahnella</taxon>
    </lineage>
</organism>
<dbReference type="EMBL" id="JAFMOU010000067">
    <property type="protein sequence ID" value="MBU9835537.1"/>
    <property type="molecule type" value="Genomic_DNA"/>
</dbReference>
<accession>A0ABS6L110</accession>
<dbReference type="InterPro" id="IPR000182">
    <property type="entry name" value="GNAT_dom"/>
</dbReference>
<evidence type="ECO:0000313" key="2">
    <source>
        <dbReference type="EMBL" id="MBU9835537.1"/>
    </source>
</evidence>
<feature type="domain" description="N-acetyltransferase" evidence="1">
    <location>
        <begin position="8"/>
        <end position="146"/>
    </location>
</feature>
<sequence>MVSLAEEISLEVCEDSDAAQLLPIEEGLNEFNDLMTGINDRKSLSVLVKSTNTGKILGGMQGRSSLGLLFIDLFYLPPELRKMGIGSDILHRFEDEGRKRGCSAAFLYTISFQAPDFYKKYGWEEFGRIDCKPEGTSRIFMKKSLLTS</sequence>
<keyword evidence="3" id="KW-1185">Reference proteome</keyword>
<name>A0ABS6L110_9GAMM</name>
<reference evidence="2 3" key="1">
    <citation type="submission" date="2021-03" db="EMBL/GenBank/DDBJ databases">
        <title>Five novel Rahnella species.</title>
        <authorList>
            <person name="Brady C."/>
            <person name="Asselin J."/>
            <person name="Beer S."/>
            <person name="Bruberg M.B."/>
            <person name="Crampton B."/>
            <person name="Venter S."/>
            <person name="Arnold D."/>
            <person name="Denman S."/>
        </authorList>
    </citation>
    <scope>NUCLEOTIDE SEQUENCE [LARGE SCALE GENOMIC DNA]</scope>
    <source>
        <strain evidence="2 3">L72c</strain>
    </source>
</reference>
<dbReference type="Proteomes" id="UP000699865">
    <property type="component" value="Unassembled WGS sequence"/>
</dbReference>
<dbReference type="CDD" id="cd04301">
    <property type="entry name" value="NAT_SF"/>
    <property type="match status" value="1"/>
</dbReference>
<comment type="caution">
    <text evidence="2">The sequence shown here is derived from an EMBL/GenBank/DDBJ whole genome shotgun (WGS) entry which is preliminary data.</text>
</comment>
<gene>
    <name evidence="2" type="ORF">J1786_12060</name>
</gene>
<evidence type="ECO:0000259" key="1">
    <source>
        <dbReference type="PROSITE" id="PS51186"/>
    </source>
</evidence>
<dbReference type="Pfam" id="PF00583">
    <property type="entry name" value="Acetyltransf_1"/>
    <property type="match status" value="1"/>
</dbReference>
<dbReference type="RefSeq" id="WP_217138386.1">
    <property type="nucleotide sequence ID" value="NZ_JAFMOU010000067.1"/>
</dbReference>
<evidence type="ECO:0000313" key="3">
    <source>
        <dbReference type="Proteomes" id="UP000699865"/>
    </source>
</evidence>